<evidence type="ECO:0000313" key="10">
    <source>
        <dbReference type="Proteomes" id="UP000729402"/>
    </source>
</evidence>
<keyword evidence="10" id="KW-1185">Reference proteome</keyword>
<dbReference type="GO" id="GO:0003677">
    <property type="term" value="F:DNA binding"/>
    <property type="evidence" value="ECO:0007669"/>
    <property type="project" value="InterPro"/>
</dbReference>
<feature type="domain" description="A20-type" evidence="7">
    <location>
        <begin position="195"/>
        <end position="229"/>
    </location>
</feature>
<dbReference type="Pfam" id="PF01754">
    <property type="entry name" value="zf-A20"/>
    <property type="match status" value="1"/>
</dbReference>
<dbReference type="FunFam" id="4.10.1110.10:FF:000001">
    <property type="entry name" value="Zinc finger AN1-type containing 6"/>
    <property type="match status" value="1"/>
</dbReference>
<accession>A0A8J5SG08</accession>
<dbReference type="SMART" id="SM00154">
    <property type="entry name" value="ZnF_AN1"/>
    <property type="match status" value="1"/>
</dbReference>
<dbReference type="InterPro" id="IPR000058">
    <property type="entry name" value="Znf_AN1"/>
</dbReference>
<dbReference type="Proteomes" id="UP000729402">
    <property type="component" value="Unassembled WGS sequence"/>
</dbReference>
<keyword evidence="5" id="KW-0346">Stress response</keyword>
<evidence type="ECO:0000313" key="9">
    <source>
        <dbReference type="EMBL" id="KAG8075296.1"/>
    </source>
</evidence>
<dbReference type="InterPro" id="IPR050652">
    <property type="entry name" value="AN1_A20_ZnFinger"/>
</dbReference>
<evidence type="ECO:0000259" key="8">
    <source>
        <dbReference type="PROSITE" id="PS51039"/>
    </source>
</evidence>
<keyword evidence="4" id="KW-0862">Zinc</keyword>
<dbReference type="PANTHER" id="PTHR10634:SF104">
    <property type="entry name" value="ZINC FINGER A20 AND AN1 DOMAIN-CONTAINING STRESS-ASSOCIATED PROTEIN 2"/>
    <property type="match status" value="1"/>
</dbReference>
<dbReference type="EMBL" id="JAAALK010000283">
    <property type="protein sequence ID" value="KAG8075296.1"/>
    <property type="molecule type" value="Genomic_DNA"/>
</dbReference>
<dbReference type="AlphaFoldDB" id="A0A8J5SG08"/>
<dbReference type="PROSITE" id="PS51039">
    <property type="entry name" value="ZF_AN1"/>
    <property type="match status" value="1"/>
</dbReference>
<dbReference type="SMART" id="SM00259">
    <property type="entry name" value="ZnF_A20"/>
    <property type="match status" value="1"/>
</dbReference>
<reference evidence="9" key="1">
    <citation type="journal article" date="2021" name="bioRxiv">
        <title>Whole Genome Assembly and Annotation of Northern Wild Rice, Zizania palustris L., Supports a Whole Genome Duplication in the Zizania Genus.</title>
        <authorList>
            <person name="Haas M."/>
            <person name="Kono T."/>
            <person name="Macchietto M."/>
            <person name="Millas R."/>
            <person name="McGilp L."/>
            <person name="Shao M."/>
            <person name="Duquette J."/>
            <person name="Hirsch C.N."/>
            <person name="Kimball J."/>
        </authorList>
    </citation>
    <scope>NUCLEOTIDE SEQUENCE</scope>
    <source>
        <tissue evidence="9">Fresh leaf tissue</tissue>
    </source>
</reference>
<dbReference type="InterPro" id="IPR002653">
    <property type="entry name" value="Znf_A20"/>
</dbReference>
<name>A0A8J5SG08_ZIZPA</name>
<keyword evidence="3 6" id="KW-0863">Zinc-finger</keyword>
<organism evidence="9 10">
    <name type="scientific">Zizania palustris</name>
    <name type="common">Northern wild rice</name>
    <dbReference type="NCBI Taxonomy" id="103762"/>
    <lineage>
        <taxon>Eukaryota</taxon>
        <taxon>Viridiplantae</taxon>
        <taxon>Streptophyta</taxon>
        <taxon>Embryophyta</taxon>
        <taxon>Tracheophyta</taxon>
        <taxon>Spermatophyta</taxon>
        <taxon>Magnoliopsida</taxon>
        <taxon>Liliopsida</taxon>
        <taxon>Poales</taxon>
        <taxon>Poaceae</taxon>
        <taxon>BOP clade</taxon>
        <taxon>Oryzoideae</taxon>
        <taxon>Oryzeae</taxon>
        <taxon>Zizaniinae</taxon>
        <taxon>Zizania</taxon>
    </lineage>
</organism>
<feature type="domain" description="AN1-type" evidence="8">
    <location>
        <begin position="290"/>
        <end position="336"/>
    </location>
</feature>
<evidence type="ECO:0000256" key="1">
    <source>
        <dbReference type="ARBA" id="ARBA00003732"/>
    </source>
</evidence>
<dbReference type="OrthoDB" id="428577at2759"/>
<proteinExistence type="predicted"/>
<evidence type="ECO:0000256" key="5">
    <source>
        <dbReference type="ARBA" id="ARBA00023016"/>
    </source>
</evidence>
<dbReference type="GO" id="GO:0008270">
    <property type="term" value="F:zinc ion binding"/>
    <property type="evidence" value="ECO:0007669"/>
    <property type="project" value="UniProtKB-KW"/>
</dbReference>
<evidence type="ECO:0000256" key="2">
    <source>
        <dbReference type="ARBA" id="ARBA00022723"/>
    </source>
</evidence>
<dbReference type="PROSITE" id="PS51036">
    <property type="entry name" value="ZF_A20"/>
    <property type="match status" value="1"/>
</dbReference>
<keyword evidence="2" id="KW-0479">Metal-binding</keyword>
<gene>
    <name evidence="9" type="ORF">GUJ93_ZPchr0006g44898</name>
</gene>
<evidence type="ECO:0000259" key="7">
    <source>
        <dbReference type="PROSITE" id="PS51036"/>
    </source>
</evidence>
<protein>
    <recommendedName>
        <fullName evidence="11">Zinc finger A20 and AN1 domain-containing stress-associated protein 8</fullName>
    </recommendedName>
</protein>
<dbReference type="PANTHER" id="PTHR10634">
    <property type="entry name" value="AN1-TYPE ZINC FINGER PROTEIN"/>
    <property type="match status" value="1"/>
</dbReference>
<sequence length="355" mass="38737">MQRAVDSDPVMIRHSRDDATHEIFLSETGKKRNPRWAHRDRAGGGYSRNFSSSSSFICPRPRHVSSPFRRPPDCLRFLSSLASSSSPARVRSSPFPSCPARFRRRVRTASGHPRPHLLPCAPARSPAREPCAIPADPGRRSRGRVFFPRLLTGFSLFRGSYHAGIAGERRGIAAKGCPVQAKEAMEHKETGCQQPEGPILCINNCGFFGSAATMNMCSKCHKEMIMKQEQAQLAASSFDSIVNGGDSGEEPVISAHVEVAVEQVEAKALAAQPADIAGPSEGVMVNPKGKEGPKRCATCRKRVGLTGFNCRCGNLYCAMHRYSDKHDCQFDYRTAASDAIAKANPVVKAEKLDKI</sequence>
<evidence type="ECO:0000256" key="6">
    <source>
        <dbReference type="PROSITE-ProRule" id="PRU00449"/>
    </source>
</evidence>
<comment type="function">
    <text evidence="1">May be involved in environmental stress response.</text>
</comment>
<evidence type="ECO:0000256" key="4">
    <source>
        <dbReference type="ARBA" id="ARBA00022833"/>
    </source>
</evidence>
<reference evidence="9" key="2">
    <citation type="submission" date="2021-02" db="EMBL/GenBank/DDBJ databases">
        <authorList>
            <person name="Kimball J.A."/>
            <person name="Haas M.W."/>
            <person name="Macchietto M."/>
            <person name="Kono T."/>
            <person name="Duquette J."/>
            <person name="Shao M."/>
        </authorList>
    </citation>
    <scope>NUCLEOTIDE SEQUENCE</scope>
    <source>
        <tissue evidence="9">Fresh leaf tissue</tissue>
    </source>
</reference>
<evidence type="ECO:0000256" key="3">
    <source>
        <dbReference type="ARBA" id="ARBA00022771"/>
    </source>
</evidence>
<comment type="caution">
    <text evidence="9">The sequence shown here is derived from an EMBL/GenBank/DDBJ whole genome shotgun (WGS) entry which is preliminary data.</text>
</comment>
<dbReference type="Pfam" id="PF01428">
    <property type="entry name" value="zf-AN1"/>
    <property type="match status" value="1"/>
</dbReference>
<evidence type="ECO:0008006" key="11">
    <source>
        <dbReference type="Google" id="ProtNLM"/>
    </source>
</evidence>